<evidence type="ECO:0000256" key="2">
    <source>
        <dbReference type="ARBA" id="ARBA00011044"/>
    </source>
</evidence>
<keyword evidence="4" id="KW-0479">Metal-binding</keyword>
<dbReference type="NCBIfam" id="TIGR01766">
    <property type="entry name" value="IS200/IS605 family accessory protein TnpB-like domain"/>
    <property type="match status" value="1"/>
</dbReference>
<dbReference type="InterPro" id="IPR001959">
    <property type="entry name" value="Transposase"/>
</dbReference>
<dbReference type="Pfam" id="PF01385">
    <property type="entry name" value="OrfB_IS605"/>
    <property type="match status" value="1"/>
</dbReference>
<dbReference type="RefSeq" id="WP_236038022.1">
    <property type="nucleotide sequence ID" value="NZ_BNJG01000001.1"/>
</dbReference>
<evidence type="ECO:0000256" key="6">
    <source>
        <dbReference type="ARBA" id="ARBA00023125"/>
    </source>
</evidence>
<keyword evidence="6" id="KW-0238">DNA-binding</keyword>
<dbReference type="PANTHER" id="PTHR30405:SF11">
    <property type="entry name" value="RNA-GUIDED DNA ENDONUCLEASE RV2885C-RELATED"/>
    <property type="match status" value="1"/>
</dbReference>
<feature type="domain" description="Transposase putative helix-turn-helix" evidence="10">
    <location>
        <begin position="2"/>
        <end position="43"/>
    </location>
</feature>
<keyword evidence="7" id="KW-0233">DNA recombination</keyword>
<evidence type="ECO:0000256" key="3">
    <source>
        <dbReference type="ARBA" id="ARBA00022578"/>
    </source>
</evidence>
<evidence type="ECO:0000259" key="9">
    <source>
        <dbReference type="Pfam" id="PF07282"/>
    </source>
</evidence>
<dbReference type="NCBIfam" id="NF040570">
    <property type="entry name" value="guided_TnpB"/>
    <property type="match status" value="1"/>
</dbReference>
<dbReference type="Pfam" id="PF07282">
    <property type="entry name" value="Cas12f1-like_TNB"/>
    <property type="match status" value="1"/>
</dbReference>
<comment type="similarity">
    <text evidence="1">In the C-terminal section; belongs to the transposase 35 family.</text>
</comment>
<evidence type="ECO:0000256" key="7">
    <source>
        <dbReference type="ARBA" id="ARBA00023172"/>
    </source>
</evidence>
<reference evidence="11 12" key="1">
    <citation type="journal article" date="2021" name="Int. J. Syst. Evol. Microbiol.">
        <title>Reticulibacter mediterranei gen. nov., sp. nov., within the new family Reticulibacteraceae fam. nov., and Ktedonospora formicarum gen. nov., sp. nov., Ktedonobacter robiniae sp. nov., Dictyobacter formicarum sp. nov. and Dictyobacter arantiisoli sp. nov., belonging to the class Ktedonobacteria.</title>
        <authorList>
            <person name="Yabe S."/>
            <person name="Zheng Y."/>
            <person name="Wang C.M."/>
            <person name="Sakai Y."/>
            <person name="Abe K."/>
            <person name="Yokota A."/>
            <person name="Donadio S."/>
            <person name="Cavaletti L."/>
            <person name="Monciardini P."/>
        </authorList>
    </citation>
    <scope>NUCLEOTIDE SEQUENCE [LARGE SCALE GENOMIC DNA]</scope>
    <source>
        <strain evidence="11 12">SOSP1-30</strain>
    </source>
</reference>
<dbReference type="InterPro" id="IPR010095">
    <property type="entry name" value="Cas12f1-like_TNB"/>
</dbReference>
<sequence>MFQYRIYPTKKQIKKLNETLEECRWLYNHLLEQRKTSYEQEGKSLSLYQQQDTFPALKQERPSLKQVHSQVLQNVAVRIDLAFKAFFRRIKAGEEPGYPRFRGAHRYDSFTFPQSGFSITRDDRVCLSKIGSVKMVYHRLAKGTIKTCTIHRASTGKWYVSFSVECEPERLPECAEQVGIDVGLKTFATLSTGEEIENPKFFRKEEKALAKVQRKHSKLVKGSPERRKHRKVVARVHERIKFRRDNFTHQNSHHIVAHSGIICVEDLRVNRMIHNHCLAKSIADASWSAFFSQLSCKAEEAGRTYVAVNPAYTSQTCSQCGHRQKMPLSVRVFDCPCCHVQLDRDLNASKNILALGLQGLGLSLEAPAIYPGE</sequence>
<name>A0ABQ3UNS9_9CHLR</name>
<comment type="caution">
    <text evidence="11">The sequence shown here is derived from an EMBL/GenBank/DDBJ whole genome shotgun (WGS) entry which is preliminary data.</text>
</comment>
<dbReference type="Proteomes" id="UP000654345">
    <property type="component" value="Unassembled WGS sequence"/>
</dbReference>
<protein>
    <submittedName>
        <fullName evidence="11">Transposase</fullName>
    </submittedName>
</protein>
<evidence type="ECO:0000259" key="10">
    <source>
        <dbReference type="Pfam" id="PF12323"/>
    </source>
</evidence>
<dbReference type="Pfam" id="PF12323">
    <property type="entry name" value="HTH_OrfB_IS605"/>
    <property type="match status" value="1"/>
</dbReference>
<feature type="domain" description="Cas12f1-like TNB" evidence="9">
    <location>
        <begin position="287"/>
        <end position="352"/>
    </location>
</feature>
<keyword evidence="12" id="KW-1185">Reference proteome</keyword>
<feature type="domain" description="Probable transposase IS891/IS1136/IS1341" evidence="8">
    <location>
        <begin position="162"/>
        <end position="273"/>
    </location>
</feature>
<keyword evidence="5" id="KW-0862">Zinc</keyword>
<evidence type="ECO:0000256" key="4">
    <source>
        <dbReference type="ARBA" id="ARBA00022723"/>
    </source>
</evidence>
<evidence type="ECO:0000256" key="1">
    <source>
        <dbReference type="ARBA" id="ARBA00008761"/>
    </source>
</evidence>
<evidence type="ECO:0000313" key="11">
    <source>
        <dbReference type="EMBL" id="GHO54331.1"/>
    </source>
</evidence>
<dbReference type="InterPro" id="IPR021027">
    <property type="entry name" value="Transposase_put_HTH"/>
</dbReference>
<accession>A0ABQ3UNS9</accession>
<proteinExistence type="inferred from homology"/>
<dbReference type="PANTHER" id="PTHR30405">
    <property type="entry name" value="TRANSPOSASE"/>
    <property type="match status" value="1"/>
</dbReference>
<evidence type="ECO:0000313" key="12">
    <source>
        <dbReference type="Proteomes" id="UP000654345"/>
    </source>
</evidence>
<gene>
    <name evidence="11" type="ORF">KSB_28060</name>
</gene>
<evidence type="ECO:0000259" key="8">
    <source>
        <dbReference type="Pfam" id="PF01385"/>
    </source>
</evidence>
<evidence type="ECO:0000256" key="5">
    <source>
        <dbReference type="ARBA" id="ARBA00022833"/>
    </source>
</evidence>
<dbReference type="InterPro" id="IPR051399">
    <property type="entry name" value="RNA-guided_DNA_endo/Transpos"/>
</dbReference>
<organism evidence="11 12">
    <name type="scientific">Ktedonobacter robiniae</name>
    <dbReference type="NCBI Taxonomy" id="2778365"/>
    <lineage>
        <taxon>Bacteria</taxon>
        <taxon>Bacillati</taxon>
        <taxon>Chloroflexota</taxon>
        <taxon>Ktedonobacteria</taxon>
        <taxon>Ktedonobacterales</taxon>
        <taxon>Ktedonobacteraceae</taxon>
        <taxon>Ktedonobacter</taxon>
    </lineage>
</organism>
<dbReference type="EMBL" id="BNJG01000001">
    <property type="protein sequence ID" value="GHO54331.1"/>
    <property type="molecule type" value="Genomic_DNA"/>
</dbReference>
<comment type="similarity">
    <text evidence="2">In the N-terminal section; belongs to the transposase 2 family.</text>
</comment>
<keyword evidence="3" id="KW-0815">Transposition</keyword>